<accession>A0A2T4AGB1</accession>
<dbReference type="Gene3D" id="1.25.40.10">
    <property type="entry name" value="Tetratricopeptide repeat domain"/>
    <property type="match status" value="2"/>
</dbReference>
<dbReference type="PANTHER" id="PTHR45641">
    <property type="entry name" value="TETRATRICOPEPTIDE REPEAT PROTEIN (AFU_ORTHOLOGUE AFUA_6G03870)"/>
    <property type="match status" value="1"/>
</dbReference>
<dbReference type="GeneID" id="36626707"/>
<dbReference type="EMBL" id="KZ679679">
    <property type="protein sequence ID" value="PTB56125.1"/>
    <property type="molecule type" value="Genomic_DNA"/>
</dbReference>
<organism evidence="4 5">
    <name type="scientific">Trichoderma harzianum CBS 226.95</name>
    <dbReference type="NCBI Taxonomy" id="983964"/>
    <lineage>
        <taxon>Eukaryota</taxon>
        <taxon>Fungi</taxon>
        <taxon>Dikarya</taxon>
        <taxon>Ascomycota</taxon>
        <taxon>Pezizomycotina</taxon>
        <taxon>Sordariomycetes</taxon>
        <taxon>Hypocreomycetidae</taxon>
        <taxon>Hypocreales</taxon>
        <taxon>Hypocreaceae</taxon>
        <taxon>Trichoderma</taxon>
    </lineage>
</organism>
<sequence length="406" mass="46617">MDSSPDLSSSGLLHRAVGGVKQFLDGDQNQPAFDRVALRLYGAFPKQRNGQYLHEHWEQGNLLVNHIVALNKRYLNTSLSPQISPTFYYIRLLSNCAWFLYEKDNYHEAQTILVGGLDACEQLKLVSKSPEIDIIHAHMLNTSAILDDCGGRFDSQIEKLKEVLEIRKRVLPQDHEEISGVLNNLCLAYESAMQFQEALEYREKSLEVCRKHPKSMSRETKIQKRELVYSRLLLAMGQLEEAKKLFPGLSRYFEIIQNWYFIGHLYIIMGNYHFAKRNFQSSQRCFLHALKQYEEVGKATDHPQAAACLYKIGRVALEEGDLDKAIEKFREAIKRLQLIDPMNPQIGRINFMLGKALKRTGGDHTDEIGKLEKEIQVIVQRLRPQQDLSAEITEALLDSLVDGIIR</sequence>
<feature type="repeat" description="TPR" evidence="3">
    <location>
        <begin position="306"/>
        <end position="339"/>
    </location>
</feature>
<dbReference type="Proteomes" id="UP000241690">
    <property type="component" value="Unassembled WGS sequence"/>
</dbReference>
<reference evidence="4 5" key="1">
    <citation type="submission" date="2016-07" db="EMBL/GenBank/DDBJ databases">
        <title>Multiple horizontal gene transfer events from other fungi enriched the ability of initially mycotrophic Trichoderma (Ascomycota) to feed on dead plant biomass.</title>
        <authorList>
            <consortium name="DOE Joint Genome Institute"/>
            <person name="Aerts A."/>
            <person name="Atanasova L."/>
            <person name="Chenthamara K."/>
            <person name="Zhang J."/>
            <person name="Grujic M."/>
            <person name="Henrissat B."/>
            <person name="Kuo A."/>
            <person name="Salamov A."/>
            <person name="Lipzen A."/>
            <person name="Labutti K."/>
            <person name="Barry K."/>
            <person name="Miao Y."/>
            <person name="Rahimi M.J."/>
            <person name="Shen Q."/>
            <person name="Grigoriev I.V."/>
            <person name="Kubicek C.P."/>
            <person name="Druzhinina I.S."/>
        </authorList>
    </citation>
    <scope>NUCLEOTIDE SEQUENCE [LARGE SCALE GENOMIC DNA]</scope>
    <source>
        <strain evidence="4 5">CBS 226.95</strain>
    </source>
</reference>
<keyword evidence="1" id="KW-0677">Repeat</keyword>
<dbReference type="RefSeq" id="XP_024775802.1">
    <property type="nucleotide sequence ID" value="XM_024918138.1"/>
</dbReference>
<dbReference type="InterPro" id="IPR019734">
    <property type="entry name" value="TPR_rpt"/>
</dbReference>
<dbReference type="STRING" id="983964.A0A2T4AGB1"/>
<dbReference type="AlphaFoldDB" id="A0A2T4AGB1"/>
<dbReference type="Pfam" id="PF13424">
    <property type="entry name" value="TPR_12"/>
    <property type="match status" value="1"/>
</dbReference>
<evidence type="ECO:0000256" key="3">
    <source>
        <dbReference type="PROSITE-ProRule" id="PRU00339"/>
    </source>
</evidence>
<evidence type="ECO:0000313" key="4">
    <source>
        <dbReference type="EMBL" id="PTB56125.1"/>
    </source>
</evidence>
<name>A0A2T4AGB1_TRIHA</name>
<keyword evidence="5" id="KW-1185">Reference proteome</keyword>
<gene>
    <name evidence="4" type="ORF">M431DRAFT_5023</name>
</gene>
<evidence type="ECO:0000256" key="1">
    <source>
        <dbReference type="ARBA" id="ARBA00022737"/>
    </source>
</evidence>
<evidence type="ECO:0008006" key="6">
    <source>
        <dbReference type="Google" id="ProtNLM"/>
    </source>
</evidence>
<evidence type="ECO:0000313" key="5">
    <source>
        <dbReference type="Proteomes" id="UP000241690"/>
    </source>
</evidence>
<dbReference type="SMART" id="SM00028">
    <property type="entry name" value="TPR"/>
    <property type="match status" value="3"/>
</dbReference>
<dbReference type="SUPFAM" id="SSF48452">
    <property type="entry name" value="TPR-like"/>
    <property type="match status" value="1"/>
</dbReference>
<dbReference type="PROSITE" id="PS50005">
    <property type="entry name" value="TPR"/>
    <property type="match status" value="1"/>
</dbReference>
<evidence type="ECO:0000256" key="2">
    <source>
        <dbReference type="ARBA" id="ARBA00022803"/>
    </source>
</evidence>
<proteinExistence type="predicted"/>
<keyword evidence="2 3" id="KW-0802">TPR repeat</keyword>
<protein>
    <recommendedName>
        <fullName evidence="6">MalT-like TPR region domain-containing protein</fullName>
    </recommendedName>
</protein>
<dbReference type="InterPro" id="IPR011990">
    <property type="entry name" value="TPR-like_helical_dom_sf"/>
</dbReference>